<name>A0A419ES15_9BACT</name>
<evidence type="ECO:0000313" key="2">
    <source>
        <dbReference type="EMBL" id="RJP66350.1"/>
    </source>
</evidence>
<reference evidence="2 3" key="1">
    <citation type="journal article" date="2017" name="ISME J.">
        <title>Energy and carbon metabolisms in a deep terrestrial subsurface fluid microbial community.</title>
        <authorList>
            <person name="Momper L."/>
            <person name="Jungbluth S.P."/>
            <person name="Lee M.D."/>
            <person name="Amend J.P."/>
        </authorList>
    </citation>
    <scope>NUCLEOTIDE SEQUENCE [LARGE SCALE GENOMIC DNA]</scope>
    <source>
        <strain evidence="2">SURF_17</strain>
    </source>
</reference>
<dbReference type="AlphaFoldDB" id="A0A419ES15"/>
<organism evidence="2 3">
    <name type="scientific">Candidatus Abyssobacteria bacterium SURF_17</name>
    <dbReference type="NCBI Taxonomy" id="2093361"/>
    <lineage>
        <taxon>Bacteria</taxon>
        <taxon>Pseudomonadati</taxon>
        <taxon>Candidatus Hydrogenedentota</taxon>
        <taxon>Candidatus Abyssobacteria</taxon>
    </lineage>
</organism>
<comment type="caution">
    <text evidence="2">The sequence shown here is derived from an EMBL/GenBank/DDBJ whole genome shotgun (WGS) entry which is preliminary data.</text>
</comment>
<protein>
    <submittedName>
        <fullName evidence="2">Uncharacterized protein</fullName>
    </submittedName>
</protein>
<dbReference type="Proteomes" id="UP000285961">
    <property type="component" value="Unassembled WGS sequence"/>
</dbReference>
<gene>
    <name evidence="2" type="ORF">C4532_16185</name>
</gene>
<sequence length="78" mass="8940">MRATNEHNNPKRIFREQDDRVAPSKEKPDGAEKLMSIRRSELTSIVPDDINWGNIYYGKQHGLHGAKRHIVSGNKNTD</sequence>
<accession>A0A419ES15</accession>
<dbReference type="EMBL" id="QZKI01000117">
    <property type="protein sequence ID" value="RJP66350.1"/>
    <property type="molecule type" value="Genomic_DNA"/>
</dbReference>
<proteinExistence type="predicted"/>
<feature type="region of interest" description="Disordered" evidence="1">
    <location>
        <begin position="1"/>
        <end position="32"/>
    </location>
</feature>
<evidence type="ECO:0000256" key="1">
    <source>
        <dbReference type="SAM" id="MobiDB-lite"/>
    </source>
</evidence>
<evidence type="ECO:0000313" key="3">
    <source>
        <dbReference type="Proteomes" id="UP000285961"/>
    </source>
</evidence>